<dbReference type="AlphaFoldDB" id="A0A6A6Z096"/>
<accession>A0A6A6Z096</accession>
<dbReference type="Proteomes" id="UP000504636">
    <property type="component" value="Unplaced"/>
</dbReference>
<gene>
    <name evidence="1 3" type="ORF">BDZ99DRAFT_557528</name>
</gene>
<evidence type="ECO:0000313" key="2">
    <source>
        <dbReference type="Proteomes" id="UP000504636"/>
    </source>
</evidence>
<reference evidence="3" key="2">
    <citation type="submission" date="2020-04" db="EMBL/GenBank/DDBJ databases">
        <authorList>
            <consortium name="NCBI Genome Project"/>
        </authorList>
    </citation>
    <scope>NUCLEOTIDE SEQUENCE</scope>
    <source>
        <strain evidence="3">CBS 304.34</strain>
    </source>
</reference>
<name>A0A6A6Z096_9PEZI</name>
<evidence type="ECO:0000313" key="1">
    <source>
        <dbReference type="EMBL" id="KAF2813605.1"/>
    </source>
</evidence>
<dbReference type="RefSeq" id="XP_033580569.1">
    <property type="nucleotide sequence ID" value="XM_033727202.1"/>
</dbReference>
<protein>
    <submittedName>
        <fullName evidence="1 3">Uncharacterized protein</fullName>
    </submittedName>
</protein>
<proteinExistence type="predicted"/>
<sequence length="192" mass="21840">MSPSLILPSYASYQNVHESLPHLLQRLDNVPTPHNQMMGILLDACKYRADHDSSHKAKVEGLILFRGFHNMDGFSAQPLKPIVTFEDLLVALAKNLEGRIAVGRPDTREKVYFNMNYFVLEFGAIRHMQAFQDLCLTYLEKPLGKVVRSENGRIYLFVDNVEEPEILRLATEEFEEALNEVYGPSEGDNEVA</sequence>
<reference evidence="1 3" key="1">
    <citation type="journal article" date="2020" name="Stud. Mycol.">
        <title>101 Dothideomycetes genomes: a test case for predicting lifestyles and emergence of pathogens.</title>
        <authorList>
            <person name="Haridas S."/>
            <person name="Albert R."/>
            <person name="Binder M."/>
            <person name="Bloem J."/>
            <person name="Labutti K."/>
            <person name="Salamov A."/>
            <person name="Andreopoulos B."/>
            <person name="Baker S."/>
            <person name="Barry K."/>
            <person name="Bills G."/>
            <person name="Bluhm B."/>
            <person name="Cannon C."/>
            <person name="Castanera R."/>
            <person name="Culley D."/>
            <person name="Daum C."/>
            <person name="Ezra D."/>
            <person name="Gonzalez J."/>
            <person name="Henrissat B."/>
            <person name="Kuo A."/>
            <person name="Liang C."/>
            <person name="Lipzen A."/>
            <person name="Lutzoni F."/>
            <person name="Magnuson J."/>
            <person name="Mondo S."/>
            <person name="Nolan M."/>
            <person name="Ohm R."/>
            <person name="Pangilinan J."/>
            <person name="Park H.-J."/>
            <person name="Ramirez L."/>
            <person name="Alfaro M."/>
            <person name="Sun H."/>
            <person name="Tritt A."/>
            <person name="Yoshinaga Y."/>
            <person name="Zwiers L.-H."/>
            <person name="Turgeon B."/>
            <person name="Goodwin S."/>
            <person name="Spatafora J."/>
            <person name="Crous P."/>
            <person name="Grigoriev I."/>
        </authorList>
    </citation>
    <scope>NUCLEOTIDE SEQUENCE</scope>
    <source>
        <strain evidence="1 3">CBS 304.34</strain>
    </source>
</reference>
<organism evidence="1">
    <name type="scientific">Mytilinidion resinicola</name>
    <dbReference type="NCBI Taxonomy" id="574789"/>
    <lineage>
        <taxon>Eukaryota</taxon>
        <taxon>Fungi</taxon>
        <taxon>Dikarya</taxon>
        <taxon>Ascomycota</taxon>
        <taxon>Pezizomycotina</taxon>
        <taxon>Dothideomycetes</taxon>
        <taxon>Pleosporomycetidae</taxon>
        <taxon>Mytilinidiales</taxon>
        <taxon>Mytilinidiaceae</taxon>
        <taxon>Mytilinidion</taxon>
    </lineage>
</organism>
<dbReference type="GeneID" id="54468095"/>
<dbReference type="EMBL" id="MU003696">
    <property type="protein sequence ID" value="KAF2813605.1"/>
    <property type="molecule type" value="Genomic_DNA"/>
</dbReference>
<evidence type="ECO:0000313" key="3">
    <source>
        <dbReference type="RefSeq" id="XP_033580569.1"/>
    </source>
</evidence>
<reference evidence="3" key="3">
    <citation type="submission" date="2025-04" db="UniProtKB">
        <authorList>
            <consortium name="RefSeq"/>
        </authorList>
    </citation>
    <scope>IDENTIFICATION</scope>
    <source>
        <strain evidence="3">CBS 304.34</strain>
    </source>
</reference>
<keyword evidence="2" id="KW-1185">Reference proteome</keyword>